<evidence type="ECO:0000313" key="1">
    <source>
        <dbReference type="EMBL" id="KAJ9090388.1"/>
    </source>
</evidence>
<dbReference type="Proteomes" id="UP001165960">
    <property type="component" value="Unassembled WGS sequence"/>
</dbReference>
<accession>A0ACC2UU77</accession>
<evidence type="ECO:0000313" key="2">
    <source>
        <dbReference type="Proteomes" id="UP001165960"/>
    </source>
</evidence>
<proteinExistence type="predicted"/>
<sequence length="145" mass="16020">MTGVAIPMAVVEAVPESCVISSTVIPLPEGVLLTPVNQKVFEGVPRTSNEAVITPDNNQIEMETSPLVEHISYENIPMDTDKTPKIKKRMITPNSNKQHIPTIFLPINPASKAENLQISAQAMYFLKNTNIQVSWAEFCKVSPQF</sequence>
<protein>
    <submittedName>
        <fullName evidence="1">Uncharacterized protein</fullName>
    </submittedName>
</protein>
<comment type="caution">
    <text evidence="1">The sequence shown here is derived from an EMBL/GenBank/DDBJ whole genome shotgun (WGS) entry which is preliminary data.</text>
</comment>
<organism evidence="1 2">
    <name type="scientific">Entomophthora muscae</name>
    <dbReference type="NCBI Taxonomy" id="34485"/>
    <lineage>
        <taxon>Eukaryota</taxon>
        <taxon>Fungi</taxon>
        <taxon>Fungi incertae sedis</taxon>
        <taxon>Zoopagomycota</taxon>
        <taxon>Entomophthoromycotina</taxon>
        <taxon>Entomophthoromycetes</taxon>
        <taxon>Entomophthorales</taxon>
        <taxon>Entomophthoraceae</taxon>
        <taxon>Entomophthora</taxon>
    </lineage>
</organism>
<dbReference type="EMBL" id="QTSX02000007">
    <property type="protein sequence ID" value="KAJ9090388.1"/>
    <property type="molecule type" value="Genomic_DNA"/>
</dbReference>
<keyword evidence="2" id="KW-1185">Reference proteome</keyword>
<gene>
    <name evidence="1" type="ORF">DSO57_1003121</name>
</gene>
<name>A0ACC2UU77_9FUNG</name>
<reference evidence="1" key="1">
    <citation type="submission" date="2022-04" db="EMBL/GenBank/DDBJ databases">
        <title>Genome of the entomopathogenic fungus Entomophthora muscae.</title>
        <authorList>
            <person name="Elya C."/>
            <person name="Lovett B.R."/>
            <person name="Lee E."/>
            <person name="Macias A.M."/>
            <person name="Hajek A.E."/>
            <person name="De Bivort B.L."/>
            <person name="Kasson M.T."/>
            <person name="De Fine Licht H.H."/>
            <person name="Stajich J.E."/>
        </authorList>
    </citation>
    <scope>NUCLEOTIDE SEQUENCE</scope>
    <source>
        <strain evidence="1">Berkeley</strain>
    </source>
</reference>